<dbReference type="CDD" id="cd16936">
    <property type="entry name" value="HATPase_RsbW-like"/>
    <property type="match status" value="1"/>
</dbReference>
<organism evidence="4 5">
    <name type="scientific">Kitasatospora indigofera</name>
    <dbReference type="NCBI Taxonomy" id="67307"/>
    <lineage>
        <taxon>Bacteria</taxon>
        <taxon>Bacillati</taxon>
        <taxon>Actinomycetota</taxon>
        <taxon>Actinomycetes</taxon>
        <taxon>Kitasatosporales</taxon>
        <taxon>Streptomycetaceae</taxon>
        <taxon>Kitasatospora</taxon>
    </lineage>
</organism>
<dbReference type="Gene3D" id="3.30.565.10">
    <property type="entry name" value="Histidine kinase-like ATPase, C-terminal domain"/>
    <property type="match status" value="1"/>
</dbReference>
<evidence type="ECO:0000313" key="4">
    <source>
        <dbReference type="EMBL" id="GHH75951.1"/>
    </source>
</evidence>
<protein>
    <recommendedName>
        <fullName evidence="3">Histidine kinase/HSP90-like ATPase domain-containing protein</fullName>
    </recommendedName>
</protein>
<dbReference type="AlphaFoldDB" id="A0A919G102"/>
<dbReference type="GO" id="GO:0004674">
    <property type="term" value="F:protein serine/threonine kinase activity"/>
    <property type="evidence" value="ECO:0007669"/>
    <property type="project" value="UniProtKB-KW"/>
</dbReference>
<name>A0A919G102_9ACTN</name>
<dbReference type="PANTHER" id="PTHR35526">
    <property type="entry name" value="ANTI-SIGMA-F FACTOR RSBW-RELATED"/>
    <property type="match status" value="1"/>
</dbReference>
<dbReference type="InterPro" id="IPR036890">
    <property type="entry name" value="HATPase_C_sf"/>
</dbReference>
<dbReference type="InterPro" id="IPR003594">
    <property type="entry name" value="HATPase_dom"/>
</dbReference>
<sequence length="137" mass="14835">MPACNLPEPPRAPHAPRSPEPPDWSAAREELRAAMALAGWPPEAVQDADLALCELYVNAWKHGGSPAPVVVVVVLADRTLRVSVSDDSPDLPEERPCSDPYELSGRGLHLVRTLTHRFGTAPRKAGKSIWFELDAAA</sequence>
<proteinExistence type="predicted"/>
<evidence type="ECO:0000259" key="3">
    <source>
        <dbReference type="Pfam" id="PF13581"/>
    </source>
</evidence>
<keyword evidence="1" id="KW-0808">Transferase</keyword>
<evidence type="ECO:0000313" key="5">
    <source>
        <dbReference type="Proteomes" id="UP000617734"/>
    </source>
</evidence>
<gene>
    <name evidence="4" type="ORF">GCM10018781_46060</name>
</gene>
<dbReference type="Proteomes" id="UP000617734">
    <property type="component" value="Unassembled WGS sequence"/>
</dbReference>
<keyword evidence="5" id="KW-1185">Reference proteome</keyword>
<evidence type="ECO:0000256" key="1">
    <source>
        <dbReference type="ARBA" id="ARBA00022527"/>
    </source>
</evidence>
<dbReference type="RefSeq" id="WP_190212786.1">
    <property type="nucleotide sequence ID" value="NZ_BNBO01000027.1"/>
</dbReference>
<feature type="region of interest" description="Disordered" evidence="2">
    <location>
        <begin position="1"/>
        <end position="25"/>
    </location>
</feature>
<dbReference type="Pfam" id="PF13581">
    <property type="entry name" value="HATPase_c_2"/>
    <property type="match status" value="1"/>
</dbReference>
<comment type="caution">
    <text evidence="4">The sequence shown here is derived from an EMBL/GenBank/DDBJ whole genome shotgun (WGS) entry which is preliminary data.</text>
</comment>
<keyword evidence="1" id="KW-0418">Kinase</keyword>
<dbReference type="EMBL" id="BNBO01000027">
    <property type="protein sequence ID" value="GHH75951.1"/>
    <property type="molecule type" value="Genomic_DNA"/>
</dbReference>
<dbReference type="InterPro" id="IPR050267">
    <property type="entry name" value="Anti-sigma-factor_SerPK"/>
</dbReference>
<feature type="compositionally biased region" description="Pro residues" evidence="2">
    <location>
        <begin position="7"/>
        <end position="22"/>
    </location>
</feature>
<keyword evidence="1" id="KW-0723">Serine/threonine-protein kinase</keyword>
<dbReference type="PANTHER" id="PTHR35526:SF3">
    <property type="entry name" value="ANTI-SIGMA-F FACTOR RSBW"/>
    <property type="match status" value="1"/>
</dbReference>
<reference evidence="4" key="2">
    <citation type="submission" date="2020-09" db="EMBL/GenBank/DDBJ databases">
        <authorList>
            <person name="Sun Q."/>
            <person name="Ohkuma M."/>
        </authorList>
    </citation>
    <scope>NUCLEOTIDE SEQUENCE</scope>
    <source>
        <strain evidence="4">JCM 4646</strain>
    </source>
</reference>
<dbReference type="GeneID" id="95354989"/>
<accession>A0A919G102</accession>
<reference evidence="4" key="1">
    <citation type="journal article" date="2014" name="Int. J. Syst. Evol. Microbiol.">
        <title>Complete genome sequence of Corynebacterium casei LMG S-19264T (=DSM 44701T), isolated from a smear-ripened cheese.</title>
        <authorList>
            <consortium name="US DOE Joint Genome Institute (JGI-PGF)"/>
            <person name="Walter F."/>
            <person name="Albersmeier A."/>
            <person name="Kalinowski J."/>
            <person name="Ruckert C."/>
        </authorList>
    </citation>
    <scope>NUCLEOTIDE SEQUENCE</scope>
    <source>
        <strain evidence="4">JCM 4646</strain>
    </source>
</reference>
<dbReference type="SUPFAM" id="SSF55874">
    <property type="entry name" value="ATPase domain of HSP90 chaperone/DNA topoisomerase II/histidine kinase"/>
    <property type="match status" value="1"/>
</dbReference>
<feature type="domain" description="Histidine kinase/HSP90-like ATPase" evidence="3">
    <location>
        <begin position="21"/>
        <end position="130"/>
    </location>
</feature>
<evidence type="ECO:0000256" key="2">
    <source>
        <dbReference type="SAM" id="MobiDB-lite"/>
    </source>
</evidence>